<dbReference type="Gene3D" id="1.10.287.210">
    <property type="match status" value="1"/>
</dbReference>
<organism evidence="3">
    <name type="scientific">Sus barbatus</name>
    <name type="common">Bearded pig</name>
    <dbReference type="NCBI Taxonomy" id="41807"/>
    <lineage>
        <taxon>Eukaryota</taxon>
        <taxon>Metazoa</taxon>
        <taxon>Chordata</taxon>
        <taxon>Craniata</taxon>
        <taxon>Vertebrata</taxon>
        <taxon>Euteleostomi</taxon>
        <taxon>Mammalia</taxon>
        <taxon>Eutheria</taxon>
        <taxon>Laurasiatheria</taxon>
        <taxon>Artiodactyla</taxon>
        <taxon>Suina</taxon>
        <taxon>Suidae</taxon>
        <taxon>Sus</taxon>
    </lineage>
</organism>
<accession>Q5J1S8</accession>
<dbReference type="CDD" id="cd09851">
    <property type="entry name" value="HTLV-1-like_HR1-HR2"/>
    <property type="match status" value="1"/>
</dbReference>
<feature type="transmembrane region" description="Helical" evidence="2">
    <location>
        <begin position="583"/>
        <end position="609"/>
    </location>
</feature>
<dbReference type="EMBL" id="AY534305">
    <property type="protein sequence ID" value="AAT06257.1"/>
    <property type="molecule type" value="mRNA"/>
</dbReference>
<name>Q5J1S8_SUSBA</name>
<keyword evidence="3" id="KW-0946">Virion</keyword>
<gene>
    <name evidence="3" type="primary">env</name>
</gene>
<dbReference type="AlphaFoldDB" id="Q5J1S8"/>
<keyword evidence="2" id="KW-0472">Membrane</keyword>
<keyword evidence="2" id="KW-1133">Transmembrane helix</keyword>
<evidence type="ECO:0000313" key="3">
    <source>
        <dbReference type="EMBL" id="AAT06257.1"/>
    </source>
</evidence>
<dbReference type="InterPro" id="IPR008981">
    <property type="entry name" value="FMuLV_rcpt-bd"/>
</dbReference>
<feature type="coiled-coil region" evidence="1">
    <location>
        <begin position="486"/>
        <end position="513"/>
    </location>
</feature>
<dbReference type="Gene3D" id="3.90.310.10">
    <property type="entry name" value="ENV polyprotein, receptor-binding domain"/>
    <property type="match status" value="1"/>
</dbReference>
<dbReference type="SUPFAM" id="SSF58069">
    <property type="entry name" value="Virus ectodomain"/>
    <property type="match status" value="1"/>
</dbReference>
<dbReference type="SUPFAM" id="SSF49830">
    <property type="entry name" value="ENV polyprotein, receptor-binding domain"/>
    <property type="match status" value="1"/>
</dbReference>
<evidence type="ECO:0000256" key="1">
    <source>
        <dbReference type="SAM" id="Coils"/>
    </source>
</evidence>
<keyword evidence="1" id="KW-0175">Coiled coil</keyword>
<keyword evidence="2" id="KW-0812">Transmembrane</keyword>
<dbReference type="InterPro" id="IPR018154">
    <property type="entry name" value="TLV/ENV_coat_polyprotein"/>
</dbReference>
<reference evidence="3" key="1">
    <citation type="journal article" date="2005" name="J. Virol.">
        <title>Evolutionary spread and recombination of porcine endogenous retroviruses in the suiformes.</title>
        <authorList>
            <person name="Niebert M."/>
            <person name="Tonjes R.R."/>
        </authorList>
    </citation>
    <scope>NUCLEOTIDE SEQUENCE</scope>
</reference>
<protein>
    <submittedName>
        <fullName evidence="3">Envelope glycoprotein</fullName>
    </submittedName>
</protein>
<sequence>MHPTLSRRHLPIRGGKPKRLKIPLSFASIAWFLTLSITPQVNGKRLVDSPNSHKPLSLTWLLTDSGTGININSTQGEAPLGTWWPELYVCLRSVIPGLNDQTSPPDILRAHGFYVCPGPPNNEKHCGNPRDFFCKQWNCVTSNDGYWKWPTSQQDRVSFSYVNTYTSSGQFNYLTWIRTGSPKCSPSDLDYLKISFTEKGKQENILKWVNGMSWGMVYYGGSGKKPGSILTIRLKINSAGASNCYRTKYGLDGSRTSNPRTSIYPLNTTSGSVPTESNSTTKMGAKLFSLIQGAFQALNSTTPEATSSCWLCLASGPPYYEGMARGGKFNVTKEHRDQCTWGSQNKLTLTEVSGKGTCIGMVPPSHQHLCNHTEAFNRTSESQYLVPGYDRWWACNTGLTPCVSTLVFNQTKDFCVMVQIVPRVYYYPEKAVLDEYDYRYNRPKREPISLTLAVMLGLGVAAGVGTGTAALITGPQQLEKGLSNLHRIVTENLQALEKSVSNLEESLTSLSEVVLQNRRGLDLLFLKEGGLCVALKEECCFYVDHSGAIRDSMSKLRERLERRRREREADQGWFEGWFNRSPWMATLLSALTGPLIVLLLLLTVGPCIINKLIAFIRERISAVQIMVLRQQYQSPSSREAGR</sequence>
<keyword evidence="3" id="KW-0261">Viral envelope protein</keyword>
<dbReference type="PANTHER" id="PTHR10424:SF82">
    <property type="entry name" value="ENVELOPE GLYCOPROTEIN-RELATED"/>
    <property type="match status" value="1"/>
</dbReference>
<dbReference type="Pfam" id="PF00429">
    <property type="entry name" value="TLV_coat"/>
    <property type="match status" value="1"/>
</dbReference>
<evidence type="ECO:0000256" key="2">
    <source>
        <dbReference type="SAM" id="Phobius"/>
    </source>
</evidence>
<dbReference type="PANTHER" id="PTHR10424">
    <property type="entry name" value="VIRAL ENVELOPE PROTEIN"/>
    <property type="match status" value="1"/>
</dbReference>
<proteinExistence type="evidence at transcript level"/>